<dbReference type="InterPro" id="IPR013786">
    <property type="entry name" value="AcylCoA_DH/ox_N"/>
</dbReference>
<evidence type="ECO:0000259" key="7">
    <source>
        <dbReference type="Pfam" id="PF02771"/>
    </source>
</evidence>
<comment type="caution">
    <text evidence="8">The sequence shown here is derived from an EMBL/GenBank/DDBJ whole genome shotgun (WGS) entry which is preliminary data.</text>
</comment>
<dbReference type="Proteomes" id="UP001230908">
    <property type="component" value="Unassembled WGS sequence"/>
</dbReference>
<comment type="cofactor">
    <cofactor evidence="1">
        <name>FAD</name>
        <dbReference type="ChEBI" id="CHEBI:57692"/>
    </cofactor>
</comment>
<reference evidence="8 9" key="1">
    <citation type="submission" date="2023-08" db="EMBL/GenBank/DDBJ databases">
        <title>Phytohabitans sansha sp. nov., isolated from marine sediment.</title>
        <authorList>
            <person name="Zhao Y."/>
            <person name="Yi K."/>
        </authorList>
    </citation>
    <scope>NUCLEOTIDE SEQUENCE [LARGE SCALE GENOMIC DNA]</scope>
    <source>
        <strain evidence="8 9">ZYX-F-186</strain>
    </source>
</reference>
<evidence type="ECO:0000256" key="1">
    <source>
        <dbReference type="ARBA" id="ARBA00001974"/>
    </source>
</evidence>
<proteinExistence type="inferred from homology"/>
<keyword evidence="4" id="KW-0274">FAD</keyword>
<feature type="domain" description="Acyl-CoA dehydrogenase/oxidase N-terminal" evidence="7">
    <location>
        <begin position="6"/>
        <end position="91"/>
    </location>
</feature>
<feature type="domain" description="Acyl-CoA dehydrogenase/oxidase C-terminal" evidence="6">
    <location>
        <begin position="182"/>
        <end position="317"/>
    </location>
</feature>
<evidence type="ECO:0000313" key="8">
    <source>
        <dbReference type="EMBL" id="MDQ7903738.1"/>
    </source>
</evidence>
<dbReference type="InterPro" id="IPR037069">
    <property type="entry name" value="AcylCoA_DH/ox_N_sf"/>
</dbReference>
<protein>
    <submittedName>
        <fullName evidence="8">Acyl-CoA dehydrogenase family protein</fullName>
        <ecNumber evidence="8">1.-.-.-</ecNumber>
    </submittedName>
</protein>
<dbReference type="SUPFAM" id="SSF56645">
    <property type="entry name" value="Acyl-CoA dehydrogenase NM domain-like"/>
    <property type="match status" value="1"/>
</dbReference>
<keyword evidence="5 8" id="KW-0560">Oxidoreductase</keyword>
<evidence type="ECO:0000259" key="6">
    <source>
        <dbReference type="Pfam" id="PF00441"/>
    </source>
</evidence>
<dbReference type="EMBL" id="JAVHUY010000003">
    <property type="protein sequence ID" value="MDQ7903738.1"/>
    <property type="molecule type" value="Genomic_DNA"/>
</dbReference>
<dbReference type="PANTHER" id="PTHR43884">
    <property type="entry name" value="ACYL-COA DEHYDROGENASE"/>
    <property type="match status" value="1"/>
</dbReference>
<dbReference type="SUPFAM" id="SSF47203">
    <property type="entry name" value="Acyl-CoA dehydrogenase C-terminal domain-like"/>
    <property type="match status" value="1"/>
</dbReference>
<sequence>MHLLPTPEQRELRSAVRAICESEFPAERLGAEASTLDRGLWRRLGEMGLFALRLPEVDGGVGLGTAEAVLAFEELGRALVPGPLVATHLATPYLPGAATGERLAGIVDLREAPLLVEHHADLDDLLLLDGDRLLRADPAAVPARPVERPLDPWTPVSVAAAPPDGEPVAQGPAVAALRRDGALLTAALQVGIAAAVLDRAVRYVGEREQFGRPVGAFQAVKHAAADMLVRLELARSAVWAAAATCDAPEAGDPDRAVAAAKLLAGEAATKNSLAAVQLHGGMGFAWEVDVHFFLKRSWLHDTCWGDADTHAEALAAAL</sequence>
<gene>
    <name evidence="8" type="ORF">RB614_04305</name>
</gene>
<keyword evidence="3" id="KW-0285">Flavoprotein</keyword>
<evidence type="ECO:0000256" key="3">
    <source>
        <dbReference type="ARBA" id="ARBA00022630"/>
    </source>
</evidence>
<dbReference type="Gene3D" id="1.20.140.10">
    <property type="entry name" value="Butyryl-CoA Dehydrogenase, subunit A, domain 3"/>
    <property type="match status" value="1"/>
</dbReference>
<evidence type="ECO:0000256" key="5">
    <source>
        <dbReference type="ARBA" id="ARBA00023002"/>
    </source>
</evidence>
<dbReference type="InterPro" id="IPR009100">
    <property type="entry name" value="AcylCoA_DH/oxidase_NM_dom_sf"/>
</dbReference>
<dbReference type="Pfam" id="PF00441">
    <property type="entry name" value="Acyl-CoA_dh_1"/>
    <property type="match status" value="1"/>
</dbReference>
<evidence type="ECO:0000256" key="2">
    <source>
        <dbReference type="ARBA" id="ARBA00009347"/>
    </source>
</evidence>
<evidence type="ECO:0000313" key="9">
    <source>
        <dbReference type="Proteomes" id="UP001230908"/>
    </source>
</evidence>
<dbReference type="GO" id="GO:0016491">
    <property type="term" value="F:oxidoreductase activity"/>
    <property type="evidence" value="ECO:0007669"/>
    <property type="project" value="UniProtKB-KW"/>
</dbReference>
<dbReference type="Gene3D" id="1.10.540.10">
    <property type="entry name" value="Acyl-CoA dehydrogenase/oxidase, N-terminal domain"/>
    <property type="match status" value="1"/>
</dbReference>
<dbReference type="InterPro" id="IPR009075">
    <property type="entry name" value="AcylCo_DH/oxidase_C"/>
</dbReference>
<dbReference type="EC" id="1.-.-.-" evidence="8"/>
<dbReference type="RefSeq" id="WP_308711013.1">
    <property type="nucleotide sequence ID" value="NZ_JAVHUY010000003.1"/>
</dbReference>
<comment type="similarity">
    <text evidence="2">Belongs to the acyl-CoA dehydrogenase family.</text>
</comment>
<dbReference type="InterPro" id="IPR036250">
    <property type="entry name" value="AcylCo_DH-like_C"/>
</dbReference>
<name>A0ABU0Z9M0_9ACTN</name>
<dbReference type="PANTHER" id="PTHR43884:SF20">
    <property type="entry name" value="ACYL-COA DEHYDROGENASE FADE28"/>
    <property type="match status" value="1"/>
</dbReference>
<dbReference type="Pfam" id="PF02771">
    <property type="entry name" value="Acyl-CoA_dh_N"/>
    <property type="match status" value="1"/>
</dbReference>
<keyword evidence="9" id="KW-1185">Reference proteome</keyword>
<accession>A0ABU0Z9M0</accession>
<organism evidence="8 9">
    <name type="scientific">Phytohabitans maris</name>
    <dbReference type="NCBI Taxonomy" id="3071409"/>
    <lineage>
        <taxon>Bacteria</taxon>
        <taxon>Bacillati</taxon>
        <taxon>Actinomycetota</taxon>
        <taxon>Actinomycetes</taxon>
        <taxon>Micromonosporales</taxon>
        <taxon>Micromonosporaceae</taxon>
    </lineage>
</organism>
<evidence type="ECO:0000256" key="4">
    <source>
        <dbReference type="ARBA" id="ARBA00022827"/>
    </source>
</evidence>